<dbReference type="STRING" id="6265.A0A0B2V626"/>
<comment type="caution">
    <text evidence="2">The sequence shown here is derived from an EMBL/GenBank/DDBJ whole genome shotgun (WGS) entry which is preliminary data.</text>
</comment>
<sequence>MRGLSTPSNANPQNKRNSLAQFYNAYKDVDTRVLPSEEPSNATTTVLSVMDLFDQWTPYTYPESRWDELEMSKYADLCSSRKLYSCANPLLRWFHGQTDFLAIIAYFVLFPLKLIVVVVLRKDIQELFGEIVYAGNQHLYRQYRHWAAIDPPERFNNDLSSSLQFSMETITSTTALMEPQKVLKE</sequence>
<name>A0A0B2V626_TOXCA</name>
<dbReference type="EMBL" id="JPKZ01002387">
    <property type="protein sequence ID" value="KHN77008.1"/>
    <property type="molecule type" value="Genomic_DNA"/>
</dbReference>
<evidence type="ECO:0000256" key="1">
    <source>
        <dbReference type="SAM" id="Phobius"/>
    </source>
</evidence>
<gene>
    <name evidence="2" type="ORF">Tcan_14896</name>
</gene>
<dbReference type="AlphaFoldDB" id="A0A0B2V626"/>
<dbReference type="Proteomes" id="UP000031036">
    <property type="component" value="Unassembled WGS sequence"/>
</dbReference>
<feature type="transmembrane region" description="Helical" evidence="1">
    <location>
        <begin position="100"/>
        <end position="120"/>
    </location>
</feature>
<keyword evidence="1" id="KW-0812">Transmembrane</keyword>
<evidence type="ECO:0000313" key="3">
    <source>
        <dbReference type="Proteomes" id="UP000031036"/>
    </source>
</evidence>
<reference evidence="2 3" key="1">
    <citation type="submission" date="2014-11" db="EMBL/GenBank/DDBJ databases">
        <title>Genetic blueprint of the zoonotic pathogen Toxocara canis.</title>
        <authorList>
            <person name="Zhu X.-Q."/>
            <person name="Korhonen P.K."/>
            <person name="Cai H."/>
            <person name="Young N.D."/>
            <person name="Nejsum P."/>
            <person name="von Samson-Himmelstjerna G."/>
            <person name="Boag P.R."/>
            <person name="Tan P."/>
            <person name="Li Q."/>
            <person name="Min J."/>
            <person name="Yang Y."/>
            <person name="Wang X."/>
            <person name="Fang X."/>
            <person name="Hall R.S."/>
            <person name="Hofmann A."/>
            <person name="Sternberg P.W."/>
            <person name="Jex A.R."/>
            <person name="Gasser R.B."/>
        </authorList>
    </citation>
    <scope>NUCLEOTIDE SEQUENCE [LARGE SCALE GENOMIC DNA]</scope>
    <source>
        <strain evidence="2">PN_DK_2014</strain>
    </source>
</reference>
<keyword evidence="3" id="KW-1185">Reference proteome</keyword>
<keyword evidence="1" id="KW-1133">Transmembrane helix</keyword>
<proteinExistence type="predicted"/>
<keyword evidence="1" id="KW-0472">Membrane</keyword>
<organism evidence="2 3">
    <name type="scientific">Toxocara canis</name>
    <name type="common">Canine roundworm</name>
    <dbReference type="NCBI Taxonomy" id="6265"/>
    <lineage>
        <taxon>Eukaryota</taxon>
        <taxon>Metazoa</taxon>
        <taxon>Ecdysozoa</taxon>
        <taxon>Nematoda</taxon>
        <taxon>Chromadorea</taxon>
        <taxon>Rhabditida</taxon>
        <taxon>Spirurina</taxon>
        <taxon>Ascaridomorpha</taxon>
        <taxon>Ascaridoidea</taxon>
        <taxon>Toxocaridae</taxon>
        <taxon>Toxocara</taxon>
    </lineage>
</organism>
<protein>
    <submittedName>
        <fullName evidence="2">Uncharacterized protein</fullName>
    </submittedName>
</protein>
<accession>A0A0B2V626</accession>
<dbReference type="OrthoDB" id="5829951at2759"/>
<evidence type="ECO:0000313" key="2">
    <source>
        <dbReference type="EMBL" id="KHN77008.1"/>
    </source>
</evidence>